<keyword evidence="1" id="KW-1133">Transmembrane helix</keyword>
<dbReference type="Gene3D" id="3.30.450.20">
    <property type="entry name" value="PAS domain"/>
    <property type="match status" value="1"/>
</dbReference>
<organism evidence="2 3">
    <name type="scientific">Devosia oryzisoli</name>
    <dbReference type="NCBI Taxonomy" id="2774138"/>
    <lineage>
        <taxon>Bacteria</taxon>
        <taxon>Pseudomonadati</taxon>
        <taxon>Pseudomonadota</taxon>
        <taxon>Alphaproteobacteria</taxon>
        <taxon>Hyphomicrobiales</taxon>
        <taxon>Devosiaceae</taxon>
        <taxon>Devosia</taxon>
    </lineage>
</organism>
<accession>A0A927FXX8</accession>
<evidence type="ECO:0000256" key="1">
    <source>
        <dbReference type="SAM" id="Phobius"/>
    </source>
</evidence>
<dbReference type="Proteomes" id="UP000654108">
    <property type="component" value="Unassembled WGS sequence"/>
</dbReference>
<keyword evidence="1" id="KW-0812">Transmembrane</keyword>
<evidence type="ECO:0000313" key="2">
    <source>
        <dbReference type="EMBL" id="MBD8067169.1"/>
    </source>
</evidence>
<comment type="caution">
    <text evidence="2">The sequence shown here is derived from an EMBL/GenBank/DDBJ whole genome shotgun (WGS) entry which is preliminary data.</text>
</comment>
<sequence>MKLRSLLFLVLGVILAGGFLALALIFNTNLTSYSAATSRESVRVRTQALGTFLSRSLHEEWQRVERAAEQAPGDLDVKAAEAVVARLEQDIGKMSWIGVADRNGTVLAASQDMLVGESVGQRQWFQQGLAGPFAGDVHEAVLLAKLLETNNDDPIRFIDFSAPIRNGSGAVVGVIGTHINWKWVEQLVTEASQVLQLHTFIVSRSGDVVLQTDPAEGDISRLRSFRAATLGVKTTELENWPDGQTYLTATVPQVTYGTLPSFGWNMIARLDQSFIDGADNGYRTRMLAAALGIFLLVLVVFGSVTALILRPLRSLAENLQRLAHGEPTPFVRQHRRFREATILSDAVVLLQSRNAEASAKPSAHGSSDNPAQ</sequence>
<dbReference type="InterPro" id="IPR029151">
    <property type="entry name" value="Sensor-like_sf"/>
</dbReference>
<name>A0A927FXX8_9HYPH</name>
<dbReference type="AlphaFoldDB" id="A0A927FXX8"/>
<dbReference type="EMBL" id="JACYFU010000005">
    <property type="protein sequence ID" value="MBD8067169.1"/>
    <property type="molecule type" value="Genomic_DNA"/>
</dbReference>
<dbReference type="SUPFAM" id="SSF103190">
    <property type="entry name" value="Sensory domain-like"/>
    <property type="match status" value="1"/>
</dbReference>
<dbReference type="RefSeq" id="WP_191777970.1">
    <property type="nucleotide sequence ID" value="NZ_JACYFU010000005.1"/>
</dbReference>
<keyword evidence="3" id="KW-1185">Reference proteome</keyword>
<proteinExistence type="predicted"/>
<protein>
    <recommendedName>
        <fullName evidence="4">HAMP domain-containing protein</fullName>
    </recommendedName>
</protein>
<feature type="transmembrane region" description="Helical" evidence="1">
    <location>
        <begin position="286"/>
        <end position="309"/>
    </location>
</feature>
<evidence type="ECO:0008006" key="4">
    <source>
        <dbReference type="Google" id="ProtNLM"/>
    </source>
</evidence>
<gene>
    <name evidence="2" type="ORF">IC608_16990</name>
</gene>
<reference evidence="2" key="1">
    <citation type="submission" date="2020-09" db="EMBL/GenBank/DDBJ databases">
        <title>Genome seq and assembly of Devosia sp.</title>
        <authorList>
            <person name="Chhetri G."/>
        </authorList>
    </citation>
    <scope>NUCLEOTIDE SEQUENCE</scope>
    <source>
        <strain evidence="2">PTR5</strain>
    </source>
</reference>
<evidence type="ECO:0000313" key="3">
    <source>
        <dbReference type="Proteomes" id="UP000654108"/>
    </source>
</evidence>
<keyword evidence="1" id="KW-0472">Membrane</keyword>